<reference evidence="2 3" key="1">
    <citation type="submission" date="2016-07" db="EMBL/GenBank/DDBJ databases">
        <title>Enhancement of antibiotic productionsby engineered nitrateutilization in actinobacteria.</title>
        <authorList>
            <person name="Meng S.C."/>
        </authorList>
    </citation>
    <scope>NUCLEOTIDE SEQUENCE [LARGE SCALE GENOMIC DNA]</scope>
    <source>
        <strain evidence="2 3">NRRL 2936</strain>
    </source>
</reference>
<feature type="region of interest" description="Disordered" evidence="1">
    <location>
        <begin position="1"/>
        <end position="31"/>
    </location>
</feature>
<gene>
    <name evidence="2" type="ORF">SLINC_2903</name>
</gene>
<dbReference type="Proteomes" id="UP000092598">
    <property type="component" value="Chromosome"/>
</dbReference>
<keyword evidence="3" id="KW-1185">Reference proteome</keyword>
<evidence type="ECO:0000313" key="2">
    <source>
        <dbReference type="EMBL" id="ANS65127.1"/>
    </source>
</evidence>
<dbReference type="AlphaFoldDB" id="A0A1B1M9J3"/>
<organism evidence="2 3">
    <name type="scientific">Streptomyces lincolnensis</name>
    <dbReference type="NCBI Taxonomy" id="1915"/>
    <lineage>
        <taxon>Bacteria</taxon>
        <taxon>Bacillati</taxon>
        <taxon>Actinomycetota</taxon>
        <taxon>Actinomycetes</taxon>
        <taxon>Kitasatosporales</taxon>
        <taxon>Streptomycetaceae</taxon>
        <taxon>Streptomyces</taxon>
    </lineage>
</organism>
<proteinExistence type="predicted"/>
<name>A0A1B1M9J3_STRLN</name>
<dbReference type="EMBL" id="CP016438">
    <property type="protein sequence ID" value="ANS65127.1"/>
    <property type="molecule type" value="Genomic_DNA"/>
</dbReference>
<evidence type="ECO:0000313" key="3">
    <source>
        <dbReference type="Proteomes" id="UP000092598"/>
    </source>
</evidence>
<accession>A0A1B1M9J3</accession>
<dbReference type="PATRIC" id="fig|1915.4.peg.3204"/>
<evidence type="ECO:0000256" key="1">
    <source>
        <dbReference type="SAM" id="MobiDB-lite"/>
    </source>
</evidence>
<sequence>MREIQTGPTRCPTSDLRPALTSGKPGRRPRRTHATLTRVTLPTTTPYDADRAAYSRETLARLALCSQAVDTARTASVLVATRNDVDTGLGGRASEALSLIRLAERTLVRAVVYERERGASWEDIGRYLELDPAEAEERFAPALAGWEEALETPCRLDPTGRRIVNLLPSGAHNPKGAVRSLDLWARLHLYINDRHPVSGGLSRSPAPHDLEGLIRVGEVRRFLGLLSGYLGQYLDNSAWDAIARGLEPTDDSVAAWYTHTIEGPAHTLRVRLAHARPHHSYEAVEPDTVSVVVTGSDDSALSLRVDTLLDVFGVTG</sequence>
<protein>
    <submittedName>
        <fullName evidence="2">Uncharacterized protein</fullName>
    </submittedName>
</protein>
<dbReference type="KEGG" id="sls:SLINC_2903"/>
<feature type="compositionally biased region" description="Polar residues" evidence="1">
    <location>
        <begin position="1"/>
        <end position="12"/>
    </location>
</feature>